<organism evidence="5 6">
    <name type="scientific">Mikania micrantha</name>
    <name type="common">bitter vine</name>
    <dbReference type="NCBI Taxonomy" id="192012"/>
    <lineage>
        <taxon>Eukaryota</taxon>
        <taxon>Viridiplantae</taxon>
        <taxon>Streptophyta</taxon>
        <taxon>Embryophyta</taxon>
        <taxon>Tracheophyta</taxon>
        <taxon>Spermatophyta</taxon>
        <taxon>Magnoliopsida</taxon>
        <taxon>eudicotyledons</taxon>
        <taxon>Gunneridae</taxon>
        <taxon>Pentapetalae</taxon>
        <taxon>asterids</taxon>
        <taxon>campanulids</taxon>
        <taxon>Asterales</taxon>
        <taxon>Asteraceae</taxon>
        <taxon>Asteroideae</taxon>
        <taxon>Heliantheae alliance</taxon>
        <taxon>Eupatorieae</taxon>
        <taxon>Mikania</taxon>
    </lineage>
</organism>
<evidence type="ECO:0000313" key="6">
    <source>
        <dbReference type="Proteomes" id="UP000326396"/>
    </source>
</evidence>
<dbReference type="GO" id="GO:0031119">
    <property type="term" value="P:tRNA pseudouridine synthesis"/>
    <property type="evidence" value="ECO:0007669"/>
    <property type="project" value="TreeGrafter"/>
</dbReference>
<keyword evidence="6" id="KW-1185">Reference proteome</keyword>
<dbReference type="Gene3D" id="3.30.70.3190">
    <property type="match status" value="1"/>
</dbReference>
<accession>A0A5N6PX87</accession>
<feature type="domain" description="Pus10-like C-terminal" evidence="4">
    <location>
        <begin position="290"/>
        <end position="471"/>
    </location>
</feature>
<proteinExistence type="predicted"/>
<evidence type="ECO:0000256" key="3">
    <source>
        <dbReference type="ARBA" id="ARBA00023235"/>
    </source>
</evidence>
<dbReference type="InterPro" id="IPR039894">
    <property type="entry name" value="Pus10-like"/>
</dbReference>
<evidence type="ECO:0000256" key="1">
    <source>
        <dbReference type="ARBA" id="ARBA00012787"/>
    </source>
</evidence>
<dbReference type="EMBL" id="SZYD01000001">
    <property type="protein sequence ID" value="KAD7477015.1"/>
    <property type="molecule type" value="Genomic_DNA"/>
</dbReference>
<dbReference type="InterPro" id="IPR048741">
    <property type="entry name" value="Pus10-like_C"/>
</dbReference>
<keyword evidence="2" id="KW-0819">tRNA processing</keyword>
<dbReference type="FunFam" id="3.30.70.2510:FF:000001">
    <property type="entry name" value="tRNA pseudouridine synthase Pus10"/>
    <property type="match status" value="1"/>
</dbReference>
<gene>
    <name evidence="5" type="ORF">E3N88_00151</name>
</gene>
<evidence type="ECO:0000256" key="2">
    <source>
        <dbReference type="ARBA" id="ARBA00022694"/>
    </source>
</evidence>
<dbReference type="GO" id="GO:0160148">
    <property type="term" value="F:tRNA pseudouridine(55) synthase activity"/>
    <property type="evidence" value="ECO:0007669"/>
    <property type="project" value="UniProtKB-EC"/>
</dbReference>
<sequence length="956" mass="109845">MGDDYVTTPAVDDRNPAASVDAVTDKMRLLEHAVQQLPAHAVKELITNEVCARCIFRLFNIHEGIYALVSPTTLYSIIEKATELEAETTKSSQKSEVKSSICPICLGVMQFSYRDQRDMLLEKDHAADFAMTVAESVKEKYNEIASFSLEVSLPTLIIENESVIVSYMKKKYASEVWFQDNFSFEHIISVKDALKLSIIHSLEILLGVKSSVSDFRIRLTYEHVGDRCAENSLGKNQCNKRIKSGMYGNGLVKCTNETLQGGDVSDFNSQLKKVDQPCHMTLTCSMAPVYIGGRYLKLSRNVSQTRWIIDDERKGEASVEEIIGENILPMCNGDGYKFHAAGREDIDVRMLGSGRPFLIEIQNAGHLPSEVSIKEMEKKINSLESSNLVRVKHMKSLGSQGWTLMREGEAEKQQKQYAALVWISRSIKDDDVEAMSSLKDLKVLQRTPIRVLHRRSPLDREKIIHWLELTSRNLFMGILDVPILEIQESKPITKKQVFELVNKIAQQPKLVEEQAIKLSEELNLKVQKVENLLHEVKARTIEALGKREAKPVDLEDLIESLTKRLDNLAISGKSSASNKKELLLPCEISKQFWTAKPKSVCQNQPTTITGVKNDQWLENKTRRPENCLVNLRPYATNWAETQSKMKEMFIMKANKTQFLEDDEQNDLSPQKELLLPCEISKQFWTAKPKSVCQNQPTTITGVKNGQWLENKTRRLENCLVNLRPYATNWAESHSKMKEMFVMKDNKTQFLEDDEHNDVTRLNNSSSRAYKWKRRIFSDKFSRYDKIVPPYHWSVRVKIKESHGSDQITMISQLCQEYLIEISHLQNQARYIGTTKSRPIPHPYGWKKEVYIRNSQPKLKLSPQKELLLPCEISKQFWTAKPKSVCQNQPTKITALKNGQWLENKTRRPENYLVNLKPYATNWAETHSKMKEMFVMKANKTQFLEDDEQNDVTRLNK</sequence>
<evidence type="ECO:0000313" key="5">
    <source>
        <dbReference type="EMBL" id="KAD7477015.1"/>
    </source>
</evidence>
<dbReference type="PANTHER" id="PTHR21568:SF0">
    <property type="entry name" value="TRNA PSEUDOURIDINE SYNTHASE PUS10"/>
    <property type="match status" value="1"/>
</dbReference>
<comment type="caution">
    <text evidence="5">The sequence shown here is derived from an EMBL/GenBank/DDBJ whole genome shotgun (WGS) entry which is preliminary data.</text>
</comment>
<evidence type="ECO:0000259" key="4">
    <source>
        <dbReference type="Pfam" id="PF21238"/>
    </source>
</evidence>
<dbReference type="AlphaFoldDB" id="A0A5N6PX87"/>
<dbReference type="Pfam" id="PF21238">
    <property type="entry name" value="Pus10_C"/>
    <property type="match status" value="1"/>
</dbReference>
<dbReference type="Pfam" id="PF07028">
    <property type="entry name" value="DUF1319"/>
    <property type="match status" value="1"/>
</dbReference>
<protein>
    <recommendedName>
        <fullName evidence="1">tRNA pseudouridine(55) synthase</fullName>
        <ecNumber evidence="1">5.4.99.25</ecNumber>
    </recommendedName>
</protein>
<dbReference type="InterPro" id="IPR010746">
    <property type="entry name" value="CYMV_Orf1"/>
</dbReference>
<name>A0A5N6PX87_9ASTR</name>
<keyword evidence="3" id="KW-0413">Isomerase</keyword>
<dbReference type="Gene3D" id="3.30.70.2510">
    <property type="match status" value="1"/>
</dbReference>
<dbReference type="Proteomes" id="UP000326396">
    <property type="component" value="Linkage Group LG1"/>
</dbReference>
<dbReference type="OrthoDB" id="271937at2759"/>
<dbReference type="EC" id="5.4.99.25" evidence="1"/>
<dbReference type="PANTHER" id="PTHR21568">
    <property type="entry name" value="TRNA PSEUDOURIDINE SYNTHASE PUS10"/>
    <property type="match status" value="1"/>
</dbReference>
<reference evidence="5 6" key="1">
    <citation type="submission" date="2019-05" db="EMBL/GenBank/DDBJ databases">
        <title>Mikania micrantha, genome provides insights into the molecular mechanism of rapid growth.</title>
        <authorList>
            <person name="Liu B."/>
        </authorList>
    </citation>
    <scope>NUCLEOTIDE SEQUENCE [LARGE SCALE GENOMIC DNA]</scope>
    <source>
        <strain evidence="5">NLD-2019</strain>
        <tissue evidence="5">Leaf</tissue>
    </source>
</reference>